<sequence length="397" mass="47310">MKNIIFFFVLLFCFLSCDDKEKYQGKWSNSYLKPSYYHNETKSIVIENDSIKFNYTYFDFWNKYSLKIEKGKFKFNNITIEALAEKDTLILNDSIYFIKNCYDTLYWHKPLLRINLPQIHNLTTPISISEEYLRSYIYYGKRLDNKEFSLQLNDRLAEMEELIPFIVPRCGGVGGMRNKPFPTNVLFIDKMTPMKYVEDIFYKLSLVNQLKISFVNNIDLKFSDSLGFYYNYQRLNKRISSNFVHSIYSPNSYKTYPPPPPSNHPLFNNSHLESNIIFLKKDKIYHNDKIINPSDLKTLIKPWIKNNDVLFSLYDLESTYGTFLKMNAIINSTYEEVREEHSKLKFNKPLKDLAREEINKVKMKIRMHHIWSYSIPHYNAVVKQENSFFGLKVNKKE</sequence>
<name>A0ABT8X2D0_9FLAO</name>
<evidence type="ECO:0008006" key="3">
    <source>
        <dbReference type="Google" id="ProtNLM"/>
    </source>
</evidence>
<reference evidence="1" key="1">
    <citation type="submission" date="2023-07" db="EMBL/GenBank/DDBJ databases">
        <title>Two novel species in the genus Flavivirga.</title>
        <authorList>
            <person name="Kwon K."/>
        </authorList>
    </citation>
    <scope>NUCLEOTIDE SEQUENCE</scope>
    <source>
        <strain evidence="1">KACC 14157</strain>
    </source>
</reference>
<organism evidence="1 2">
    <name type="scientific">Flavivirga amylovorans</name>
    <dbReference type="NCBI Taxonomy" id="870486"/>
    <lineage>
        <taxon>Bacteria</taxon>
        <taxon>Pseudomonadati</taxon>
        <taxon>Bacteroidota</taxon>
        <taxon>Flavobacteriia</taxon>
        <taxon>Flavobacteriales</taxon>
        <taxon>Flavobacteriaceae</taxon>
        <taxon>Flavivirga</taxon>
    </lineage>
</organism>
<comment type="caution">
    <text evidence="1">The sequence shown here is derived from an EMBL/GenBank/DDBJ whole genome shotgun (WGS) entry which is preliminary data.</text>
</comment>
<dbReference type="RefSeq" id="WP_303282716.1">
    <property type="nucleotide sequence ID" value="NZ_BAABCZ010000009.1"/>
</dbReference>
<proteinExistence type="predicted"/>
<keyword evidence="2" id="KW-1185">Reference proteome</keyword>
<gene>
    <name evidence="1" type="ORF">Q4Q39_11910</name>
</gene>
<protein>
    <recommendedName>
        <fullName evidence="3">Lipoprotein</fullName>
    </recommendedName>
</protein>
<accession>A0ABT8X2D0</accession>
<dbReference type="EMBL" id="JAUOEM010000004">
    <property type="protein sequence ID" value="MDO5988111.1"/>
    <property type="molecule type" value="Genomic_DNA"/>
</dbReference>
<evidence type="ECO:0000313" key="2">
    <source>
        <dbReference type="Proteomes" id="UP001176891"/>
    </source>
</evidence>
<evidence type="ECO:0000313" key="1">
    <source>
        <dbReference type="EMBL" id="MDO5988111.1"/>
    </source>
</evidence>
<dbReference type="Proteomes" id="UP001176891">
    <property type="component" value="Unassembled WGS sequence"/>
</dbReference>